<accession>A0A4S3ZRL8</accession>
<comment type="caution">
    <text evidence="2">The sequence shown here is derived from an EMBL/GenBank/DDBJ whole genome shotgun (WGS) entry which is preliminary data.</text>
</comment>
<protein>
    <submittedName>
        <fullName evidence="2">Uncharacterized protein</fullName>
    </submittedName>
</protein>
<dbReference type="OrthoDB" id="1374030at2"/>
<keyword evidence="1" id="KW-0472">Membrane</keyword>
<dbReference type="AlphaFoldDB" id="A0A4S3ZRL8"/>
<keyword evidence="1" id="KW-0812">Transmembrane</keyword>
<gene>
    <name evidence="2" type="ORF">E6C50_15185</name>
</gene>
<sequence length="144" mass="16410">MKINKKIKWIAGSILGITVLLFVVLVVHILLVTPKNYDNNSLQLSRIDFKEPIDSVKAKRINAQLRSIDGVKNTFFNIQDGTLVYSHDLNKVDAEQAFEALMQKGNYQAERFVVTDAMKNTGCPIMDRNSFSYRFSNGIHKLFN</sequence>
<feature type="transmembrane region" description="Helical" evidence="1">
    <location>
        <begin position="9"/>
        <end position="31"/>
    </location>
</feature>
<evidence type="ECO:0000313" key="3">
    <source>
        <dbReference type="Proteomes" id="UP000307507"/>
    </source>
</evidence>
<keyword evidence="3" id="KW-1185">Reference proteome</keyword>
<proteinExistence type="predicted"/>
<keyword evidence="1" id="KW-1133">Transmembrane helix</keyword>
<dbReference type="Proteomes" id="UP000307507">
    <property type="component" value="Unassembled WGS sequence"/>
</dbReference>
<name>A0A4S3ZRL8_9FLAO</name>
<dbReference type="RefSeq" id="WP_136404087.1">
    <property type="nucleotide sequence ID" value="NZ_SSNZ01000009.1"/>
</dbReference>
<evidence type="ECO:0000256" key="1">
    <source>
        <dbReference type="SAM" id="Phobius"/>
    </source>
</evidence>
<organism evidence="2 3">
    <name type="scientific">Flavobacterium supellecticarium</name>
    <dbReference type="NCBI Taxonomy" id="2565924"/>
    <lineage>
        <taxon>Bacteria</taxon>
        <taxon>Pseudomonadati</taxon>
        <taxon>Bacteroidota</taxon>
        <taxon>Flavobacteriia</taxon>
        <taxon>Flavobacteriales</taxon>
        <taxon>Flavobacteriaceae</taxon>
        <taxon>Flavobacterium</taxon>
    </lineage>
</organism>
<evidence type="ECO:0000313" key="2">
    <source>
        <dbReference type="EMBL" id="THF48185.1"/>
    </source>
</evidence>
<reference evidence="2 3" key="1">
    <citation type="submission" date="2019-04" db="EMBL/GenBank/DDBJ databases">
        <title>Flavobacterium sp. nov. isolated from construction timber.</title>
        <authorList>
            <person name="Lin S.-Y."/>
            <person name="Chang C.-T."/>
            <person name="Young C.-C."/>
        </authorList>
    </citation>
    <scope>NUCLEOTIDE SEQUENCE [LARGE SCALE GENOMIC DNA]</scope>
    <source>
        <strain evidence="2 3">CC-CTC003</strain>
    </source>
</reference>
<dbReference type="EMBL" id="SSNZ01000009">
    <property type="protein sequence ID" value="THF48185.1"/>
    <property type="molecule type" value="Genomic_DNA"/>
</dbReference>